<feature type="transmembrane region" description="Helical" evidence="6">
    <location>
        <begin position="259"/>
        <end position="277"/>
    </location>
</feature>
<reference evidence="8" key="2">
    <citation type="journal article" date="2020" name="Nat. Commun.">
        <title>Large-scale genome sequencing of mycorrhizal fungi provides insights into the early evolution of symbiotic traits.</title>
        <authorList>
            <person name="Miyauchi S."/>
            <person name="Kiss E."/>
            <person name="Kuo A."/>
            <person name="Drula E."/>
            <person name="Kohler A."/>
            <person name="Sanchez-Garcia M."/>
            <person name="Morin E."/>
            <person name="Andreopoulos B."/>
            <person name="Barry K.W."/>
            <person name="Bonito G."/>
            <person name="Buee M."/>
            <person name="Carver A."/>
            <person name="Chen C."/>
            <person name="Cichocki N."/>
            <person name="Clum A."/>
            <person name="Culley D."/>
            <person name="Crous P.W."/>
            <person name="Fauchery L."/>
            <person name="Girlanda M."/>
            <person name="Hayes R.D."/>
            <person name="Keri Z."/>
            <person name="LaButti K."/>
            <person name="Lipzen A."/>
            <person name="Lombard V."/>
            <person name="Magnuson J."/>
            <person name="Maillard F."/>
            <person name="Murat C."/>
            <person name="Nolan M."/>
            <person name="Ohm R.A."/>
            <person name="Pangilinan J."/>
            <person name="Pereira M.F."/>
            <person name="Perotto S."/>
            <person name="Peter M."/>
            <person name="Pfister S."/>
            <person name="Riley R."/>
            <person name="Sitrit Y."/>
            <person name="Stielow J.B."/>
            <person name="Szollosi G."/>
            <person name="Zifcakova L."/>
            <person name="Stursova M."/>
            <person name="Spatafora J.W."/>
            <person name="Tedersoo L."/>
            <person name="Vaario L.M."/>
            <person name="Yamada A."/>
            <person name="Yan M."/>
            <person name="Wang P."/>
            <person name="Xu J."/>
            <person name="Bruns T."/>
            <person name="Baldrian P."/>
            <person name="Vilgalys R."/>
            <person name="Dunand C."/>
            <person name="Henrissat B."/>
            <person name="Grigoriev I.V."/>
            <person name="Hibbett D."/>
            <person name="Nagy L.G."/>
            <person name="Martin F.M."/>
        </authorList>
    </citation>
    <scope>NUCLEOTIDE SEQUENCE</scope>
    <source>
        <strain evidence="8">Prilba</strain>
    </source>
</reference>
<keyword evidence="9" id="KW-1185">Reference proteome</keyword>
<keyword evidence="3 6" id="KW-1133">Transmembrane helix</keyword>
<dbReference type="AlphaFoldDB" id="A0A9P5MPY5"/>
<evidence type="ECO:0000256" key="4">
    <source>
        <dbReference type="ARBA" id="ARBA00023136"/>
    </source>
</evidence>
<feature type="transmembrane region" description="Helical" evidence="6">
    <location>
        <begin position="474"/>
        <end position="493"/>
    </location>
</feature>
<evidence type="ECO:0000256" key="6">
    <source>
        <dbReference type="SAM" id="Phobius"/>
    </source>
</evidence>
<evidence type="ECO:0000256" key="5">
    <source>
        <dbReference type="SAM" id="MobiDB-lite"/>
    </source>
</evidence>
<feature type="transmembrane region" description="Helical" evidence="6">
    <location>
        <begin position="348"/>
        <end position="365"/>
    </location>
</feature>
<feature type="region of interest" description="Disordered" evidence="5">
    <location>
        <begin position="1"/>
        <end position="62"/>
    </location>
</feature>
<dbReference type="Pfam" id="PF00955">
    <property type="entry name" value="HCO3_cotransp"/>
    <property type="match status" value="2"/>
</dbReference>
<accession>A0A9P5MPY5</accession>
<dbReference type="GO" id="GO:0050801">
    <property type="term" value="P:monoatomic ion homeostasis"/>
    <property type="evidence" value="ECO:0007669"/>
    <property type="project" value="TreeGrafter"/>
</dbReference>
<dbReference type="GO" id="GO:0005886">
    <property type="term" value="C:plasma membrane"/>
    <property type="evidence" value="ECO:0007669"/>
    <property type="project" value="TreeGrafter"/>
</dbReference>
<dbReference type="EMBL" id="WHVB01000024">
    <property type="protein sequence ID" value="KAF8470988.1"/>
    <property type="molecule type" value="Genomic_DNA"/>
</dbReference>
<dbReference type="PANTHER" id="PTHR11453">
    <property type="entry name" value="ANION EXCHANGE PROTEIN"/>
    <property type="match status" value="1"/>
</dbReference>
<dbReference type="GO" id="GO:0005452">
    <property type="term" value="F:solute:inorganic anion antiporter activity"/>
    <property type="evidence" value="ECO:0007669"/>
    <property type="project" value="InterPro"/>
</dbReference>
<evidence type="ECO:0000313" key="9">
    <source>
        <dbReference type="Proteomes" id="UP000759537"/>
    </source>
</evidence>
<evidence type="ECO:0000259" key="7">
    <source>
        <dbReference type="Pfam" id="PF00955"/>
    </source>
</evidence>
<sequence length="601" mass="66649">MADEKRFAPTSSRTPSLEAGGPQISSTMIANAHDGKPPPPGEAKETPISSPSATYASATTLSRPRRRRLPIRLHLRGLLRVKVGAGILRDIRARAPWYWSDWRDAWNYRVLPATALVFFANVLPGIAFSLHLIESTQQYGVSEVLLSSFMASFIFSIIGAQPLCIAGVTGPITILNQTIFRILEGRADSPNYLHFMGWVYLWGAIFHWITAALNWCNFLQYVTLFSCDTFGFYVAWTYIQYGIQVLTHQFDNSTSTPPGGLVSVILALLMLVTAFLFKSLSRSTLFHRHVRRFCADYGMPLALVASSAMAYWGRFHSAHPQTLPVGAAFQPANGRSWLVHFWELDGKWVALALPFGFILWVLFFFDHNVSSLISQGSQFPLRKPAGFHYDFALLGLTTFLAGLLGVPAPNGLIPQAPIHTRSLLVHELVRKDKGVLHNGDGDGDLREVPVAVVEQRVSNLAQGSLCLVLLTKPFLHVLNLVPQGVLAGLFWYMGLDELSGNGITQKILYFLTDRKMTSYNEPLRHVRKTRILLFVAVQLMAFGATFAITQTIAAVGFPIIILLLIPLRTLVVPRLPFSAVELDILDRPTASPFTMQSVSGF</sequence>
<feature type="transmembrane region" description="Helical" evidence="6">
    <location>
        <begin position="218"/>
        <end position="239"/>
    </location>
</feature>
<feature type="transmembrane region" description="Helical" evidence="6">
    <location>
        <begin position="111"/>
        <end position="133"/>
    </location>
</feature>
<protein>
    <submittedName>
        <fullName evidence="8">HCO3 transporter family-domain-containing protein</fullName>
    </submittedName>
</protein>
<organism evidence="8 9">
    <name type="scientific">Russula ochroleuca</name>
    <dbReference type="NCBI Taxonomy" id="152965"/>
    <lineage>
        <taxon>Eukaryota</taxon>
        <taxon>Fungi</taxon>
        <taxon>Dikarya</taxon>
        <taxon>Basidiomycota</taxon>
        <taxon>Agaricomycotina</taxon>
        <taxon>Agaricomycetes</taxon>
        <taxon>Russulales</taxon>
        <taxon>Russulaceae</taxon>
        <taxon>Russula</taxon>
    </lineage>
</organism>
<dbReference type="GO" id="GO:0006820">
    <property type="term" value="P:monoatomic anion transport"/>
    <property type="evidence" value="ECO:0007669"/>
    <property type="project" value="InterPro"/>
</dbReference>
<dbReference type="Proteomes" id="UP000759537">
    <property type="component" value="Unassembled WGS sequence"/>
</dbReference>
<evidence type="ECO:0000256" key="1">
    <source>
        <dbReference type="ARBA" id="ARBA00004141"/>
    </source>
</evidence>
<feature type="domain" description="Bicarbonate transporter-like transmembrane" evidence="7">
    <location>
        <begin position="260"/>
        <end position="587"/>
    </location>
</feature>
<dbReference type="InterPro" id="IPR011531">
    <property type="entry name" value="HCO3_transpt-like_TM_dom"/>
</dbReference>
<comment type="caution">
    <text evidence="8">The sequence shown here is derived from an EMBL/GenBank/DDBJ whole genome shotgun (WGS) entry which is preliminary data.</text>
</comment>
<evidence type="ECO:0000256" key="2">
    <source>
        <dbReference type="ARBA" id="ARBA00022692"/>
    </source>
</evidence>
<name>A0A9P5MPY5_9AGAM</name>
<dbReference type="PANTHER" id="PTHR11453:SF82">
    <property type="entry name" value="BORON TRANSPORTER 1"/>
    <property type="match status" value="1"/>
</dbReference>
<feature type="compositionally biased region" description="Low complexity" evidence="5">
    <location>
        <begin position="49"/>
        <end position="62"/>
    </location>
</feature>
<feature type="domain" description="Bicarbonate transporter-like transmembrane" evidence="7">
    <location>
        <begin position="85"/>
        <end position="252"/>
    </location>
</feature>
<reference evidence="8" key="1">
    <citation type="submission" date="2019-10" db="EMBL/GenBank/DDBJ databases">
        <authorList>
            <consortium name="DOE Joint Genome Institute"/>
            <person name="Kuo A."/>
            <person name="Miyauchi S."/>
            <person name="Kiss E."/>
            <person name="Drula E."/>
            <person name="Kohler A."/>
            <person name="Sanchez-Garcia M."/>
            <person name="Andreopoulos B."/>
            <person name="Barry K.W."/>
            <person name="Bonito G."/>
            <person name="Buee M."/>
            <person name="Carver A."/>
            <person name="Chen C."/>
            <person name="Cichocki N."/>
            <person name="Clum A."/>
            <person name="Culley D."/>
            <person name="Crous P.W."/>
            <person name="Fauchery L."/>
            <person name="Girlanda M."/>
            <person name="Hayes R."/>
            <person name="Keri Z."/>
            <person name="LaButti K."/>
            <person name="Lipzen A."/>
            <person name="Lombard V."/>
            <person name="Magnuson J."/>
            <person name="Maillard F."/>
            <person name="Morin E."/>
            <person name="Murat C."/>
            <person name="Nolan M."/>
            <person name="Ohm R."/>
            <person name="Pangilinan J."/>
            <person name="Pereira M."/>
            <person name="Perotto S."/>
            <person name="Peter M."/>
            <person name="Riley R."/>
            <person name="Sitrit Y."/>
            <person name="Stielow B."/>
            <person name="Szollosi G."/>
            <person name="Zifcakova L."/>
            <person name="Stursova M."/>
            <person name="Spatafora J.W."/>
            <person name="Tedersoo L."/>
            <person name="Vaario L.-M."/>
            <person name="Yamada A."/>
            <person name="Yan M."/>
            <person name="Wang P."/>
            <person name="Xu J."/>
            <person name="Bruns T."/>
            <person name="Baldrian P."/>
            <person name="Vilgalys R."/>
            <person name="Henrissat B."/>
            <person name="Grigoriev I.V."/>
            <person name="Hibbett D."/>
            <person name="Nagy L.G."/>
            <person name="Martin F.M."/>
        </authorList>
    </citation>
    <scope>NUCLEOTIDE SEQUENCE</scope>
    <source>
        <strain evidence="8">Prilba</strain>
    </source>
</reference>
<proteinExistence type="predicted"/>
<dbReference type="Gene3D" id="1.10.287.570">
    <property type="entry name" value="Helical hairpin bin"/>
    <property type="match status" value="1"/>
</dbReference>
<feature type="transmembrane region" description="Helical" evidence="6">
    <location>
        <begin position="297"/>
        <end position="315"/>
    </location>
</feature>
<feature type="transmembrane region" description="Helical" evidence="6">
    <location>
        <begin position="192"/>
        <end position="211"/>
    </location>
</feature>
<dbReference type="GO" id="GO:0000324">
    <property type="term" value="C:fungal-type vacuole"/>
    <property type="evidence" value="ECO:0007669"/>
    <property type="project" value="TreeGrafter"/>
</dbReference>
<feature type="transmembrane region" description="Helical" evidence="6">
    <location>
        <begin position="145"/>
        <end position="172"/>
    </location>
</feature>
<dbReference type="OrthoDB" id="1735926at2759"/>
<dbReference type="InterPro" id="IPR003020">
    <property type="entry name" value="HCO3_transpt_euk"/>
</dbReference>
<gene>
    <name evidence="8" type="ORF">DFH94DRAFT_770562</name>
</gene>
<evidence type="ECO:0000313" key="8">
    <source>
        <dbReference type="EMBL" id="KAF8470988.1"/>
    </source>
</evidence>
<keyword evidence="4 6" id="KW-0472">Membrane</keyword>
<feature type="transmembrane region" description="Helical" evidence="6">
    <location>
        <begin position="532"/>
        <end position="565"/>
    </location>
</feature>
<keyword evidence="2 6" id="KW-0812">Transmembrane</keyword>
<evidence type="ECO:0000256" key="3">
    <source>
        <dbReference type="ARBA" id="ARBA00022989"/>
    </source>
</evidence>
<comment type="subcellular location">
    <subcellularLocation>
        <location evidence="1">Membrane</location>
        <topology evidence="1">Multi-pass membrane protein</topology>
    </subcellularLocation>
</comment>
<feature type="transmembrane region" description="Helical" evidence="6">
    <location>
        <begin position="386"/>
        <end position="406"/>
    </location>
</feature>
<dbReference type="GO" id="GO:0080139">
    <property type="term" value="F:borate efflux transmembrane transporter activity"/>
    <property type="evidence" value="ECO:0007669"/>
    <property type="project" value="TreeGrafter"/>
</dbReference>